<proteinExistence type="predicted"/>
<reference evidence="4" key="1">
    <citation type="submission" date="2021-01" db="EMBL/GenBank/DDBJ databases">
        <title>Rhizobium sp. strain KVB221 16S ribosomal RNA gene Genome sequencing and assembly.</title>
        <authorList>
            <person name="Kang M."/>
        </authorList>
    </citation>
    <scope>NUCLEOTIDE SEQUENCE</scope>
    <source>
        <strain evidence="4">KVB221</strain>
    </source>
</reference>
<feature type="domain" description="N-acetyltransferase" evidence="3">
    <location>
        <begin position="25"/>
        <end position="179"/>
    </location>
</feature>
<dbReference type="PANTHER" id="PTHR43877">
    <property type="entry name" value="AMINOALKYLPHOSPHONATE N-ACETYLTRANSFERASE-RELATED-RELATED"/>
    <property type="match status" value="1"/>
</dbReference>
<dbReference type="Proteomes" id="UP000633219">
    <property type="component" value="Unassembled WGS sequence"/>
</dbReference>
<dbReference type="Gene3D" id="3.40.630.30">
    <property type="match status" value="1"/>
</dbReference>
<dbReference type="EMBL" id="JAEQNC010000003">
    <property type="protein sequence ID" value="MBL0371614.1"/>
    <property type="molecule type" value="Genomic_DNA"/>
</dbReference>
<evidence type="ECO:0000313" key="5">
    <source>
        <dbReference type="Proteomes" id="UP000633219"/>
    </source>
</evidence>
<dbReference type="CDD" id="cd04301">
    <property type="entry name" value="NAT_SF"/>
    <property type="match status" value="1"/>
</dbReference>
<dbReference type="InterPro" id="IPR000182">
    <property type="entry name" value="GNAT_dom"/>
</dbReference>
<evidence type="ECO:0000259" key="3">
    <source>
        <dbReference type="PROSITE" id="PS51186"/>
    </source>
</evidence>
<dbReference type="Pfam" id="PF00583">
    <property type="entry name" value="Acetyltransf_1"/>
    <property type="match status" value="1"/>
</dbReference>
<protein>
    <submittedName>
        <fullName evidence="4">GNAT family N-acetyltransferase</fullName>
    </submittedName>
</protein>
<comment type="caution">
    <text evidence="4">The sequence shown here is derived from an EMBL/GenBank/DDBJ whole genome shotgun (WGS) entry which is preliminary data.</text>
</comment>
<sequence length="181" mass="20043">MANTQSLTIERFPARDIETHLTELAGLLQACVEDGASVNFVLPYTLEEAKAFWRSKVLPRLPDGGLVVLVARSEGRIAGSVQLDHDTPPNQPHRADIKKLLVHPDFQRRGIGRKLMGEIERVAVEMGRTLLTLDTRTGDKGEPLYKSCGFEVAGIIPGYSRDARSDHYDPATFMYKALRAG</sequence>
<dbReference type="InterPro" id="IPR050832">
    <property type="entry name" value="Bact_Acetyltransf"/>
</dbReference>
<evidence type="ECO:0000256" key="1">
    <source>
        <dbReference type="ARBA" id="ARBA00022679"/>
    </source>
</evidence>
<dbReference type="InterPro" id="IPR016181">
    <property type="entry name" value="Acyl_CoA_acyltransferase"/>
</dbReference>
<organism evidence="4 5">
    <name type="scientific">Rhizobium setariae</name>
    <dbReference type="NCBI Taxonomy" id="2801340"/>
    <lineage>
        <taxon>Bacteria</taxon>
        <taxon>Pseudomonadati</taxon>
        <taxon>Pseudomonadota</taxon>
        <taxon>Alphaproteobacteria</taxon>
        <taxon>Hyphomicrobiales</taxon>
        <taxon>Rhizobiaceae</taxon>
        <taxon>Rhizobium/Agrobacterium group</taxon>
        <taxon>Rhizobium</taxon>
    </lineage>
</organism>
<dbReference type="AlphaFoldDB" id="A0A936YNZ9"/>
<accession>A0A936YNZ9</accession>
<keyword evidence="2" id="KW-0012">Acyltransferase</keyword>
<evidence type="ECO:0000313" key="4">
    <source>
        <dbReference type="EMBL" id="MBL0371614.1"/>
    </source>
</evidence>
<dbReference type="RefSeq" id="WP_201654738.1">
    <property type="nucleotide sequence ID" value="NZ_JAEQNC010000003.1"/>
</dbReference>
<dbReference type="SUPFAM" id="SSF55729">
    <property type="entry name" value="Acyl-CoA N-acyltransferases (Nat)"/>
    <property type="match status" value="1"/>
</dbReference>
<dbReference type="PROSITE" id="PS51186">
    <property type="entry name" value="GNAT"/>
    <property type="match status" value="1"/>
</dbReference>
<dbReference type="GO" id="GO:0016747">
    <property type="term" value="F:acyltransferase activity, transferring groups other than amino-acyl groups"/>
    <property type="evidence" value="ECO:0007669"/>
    <property type="project" value="InterPro"/>
</dbReference>
<name>A0A936YNZ9_9HYPH</name>
<keyword evidence="1" id="KW-0808">Transferase</keyword>
<gene>
    <name evidence="4" type="ORF">JJB09_06200</name>
</gene>
<keyword evidence="5" id="KW-1185">Reference proteome</keyword>
<evidence type="ECO:0000256" key="2">
    <source>
        <dbReference type="ARBA" id="ARBA00023315"/>
    </source>
</evidence>